<evidence type="ECO:0000313" key="3">
    <source>
        <dbReference type="EMBL" id="KAF0730661.1"/>
    </source>
</evidence>
<accession>A0A6G0WT47</accession>
<organism evidence="3 4">
    <name type="scientific">Aphanomyces euteiches</name>
    <dbReference type="NCBI Taxonomy" id="100861"/>
    <lineage>
        <taxon>Eukaryota</taxon>
        <taxon>Sar</taxon>
        <taxon>Stramenopiles</taxon>
        <taxon>Oomycota</taxon>
        <taxon>Saprolegniomycetes</taxon>
        <taxon>Saprolegniales</taxon>
        <taxon>Verrucalvaceae</taxon>
        <taxon>Aphanomyces</taxon>
    </lineage>
</organism>
<dbReference type="PANTHER" id="PTHR34365:SF7">
    <property type="entry name" value="GLYCINE-RICH DOMAIN-CONTAINING PROTEIN 1"/>
    <property type="match status" value="1"/>
</dbReference>
<dbReference type="VEuPathDB" id="FungiDB:AeMF1_011710"/>
<dbReference type="InterPro" id="IPR009836">
    <property type="entry name" value="GRDP-like"/>
</dbReference>
<dbReference type="Proteomes" id="UP000481153">
    <property type="component" value="Unassembled WGS sequence"/>
</dbReference>
<evidence type="ECO:0000256" key="2">
    <source>
        <dbReference type="SAM" id="Phobius"/>
    </source>
</evidence>
<proteinExistence type="predicted"/>
<dbReference type="PANTHER" id="PTHR34365">
    <property type="entry name" value="ENOLASE (DUF1399)"/>
    <property type="match status" value="1"/>
</dbReference>
<gene>
    <name evidence="3" type="ORF">Ae201684_012080</name>
</gene>
<dbReference type="Pfam" id="PF07173">
    <property type="entry name" value="GRDP-like"/>
    <property type="match status" value="1"/>
</dbReference>
<reference evidence="3 4" key="1">
    <citation type="submission" date="2019-07" db="EMBL/GenBank/DDBJ databases">
        <title>Genomics analysis of Aphanomyces spp. identifies a new class of oomycete effector associated with host adaptation.</title>
        <authorList>
            <person name="Gaulin E."/>
        </authorList>
    </citation>
    <scope>NUCLEOTIDE SEQUENCE [LARGE SCALE GENOMIC DNA]</scope>
    <source>
        <strain evidence="3 4">ATCC 201684</strain>
    </source>
</reference>
<keyword evidence="4" id="KW-1185">Reference proteome</keyword>
<evidence type="ECO:0000256" key="1">
    <source>
        <dbReference type="SAM" id="MobiDB-lite"/>
    </source>
</evidence>
<comment type="caution">
    <text evidence="3">The sequence shown here is derived from an EMBL/GenBank/DDBJ whole genome shotgun (WGS) entry which is preliminary data.</text>
</comment>
<keyword evidence="2" id="KW-1133">Transmembrane helix</keyword>
<evidence type="ECO:0000313" key="4">
    <source>
        <dbReference type="Proteomes" id="UP000481153"/>
    </source>
</evidence>
<name>A0A6G0WT47_9STRA</name>
<feature type="transmembrane region" description="Helical" evidence="2">
    <location>
        <begin position="570"/>
        <end position="589"/>
    </location>
</feature>
<keyword evidence="2" id="KW-0472">Membrane</keyword>
<feature type="region of interest" description="Disordered" evidence="1">
    <location>
        <begin position="495"/>
        <end position="525"/>
    </location>
</feature>
<dbReference type="EMBL" id="VJMJ01000153">
    <property type="protein sequence ID" value="KAF0730661.1"/>
    <property type="molecule type" value="Genomic_DNA"/>
</dbReference>
<keyword evidence="2" id="KW-0812">Transmembrane</keyword>
<sequence>MATPPRFAMDFQVHVTQGLFRSTSVWVYRQFVLTGDTLDVFADGKTRRLHSFRVRDCSLVHVLGHYYNLKKKNRPKLLLSCPNVTLFRTFSALLDAAKASPEWQLPATNTWNQLMTVANSILDTELVKPTEGLSISSMTLAKVQEHVGRLKATLYALAECPTAEEIYDKLLDMEAAYVADAAIVNFAHTVAMLHPVAYAKPRPPTQTSWRDKLHRCPHPACQEPLTLAQMHDIHLKDAAVVCPRCGSQLRYGVFQLADILAADPTMGTAPWTCLPRDGELSTFKASMEKKVDAETYDRIVGAVVRRLERTDMDLVRAMVHHLDFVEKICSNIEYWTTPQVIHSAILRYHKFMRLFQVKHPSTTLVPTCDINLVWHTHQTFPQDYRAYCKALCSMVLEHNDAISKRNAVDGFAATCRLWATHFDEAYSSFPVATKDAGGERIRLPSHACRFVGVGEPLAGVPSAMDDPAASKKLIFVAVLGTPVIDSRVLPEKFWQRGQDNQGRRSSTTTPQPSPSKPTLRSPKTESKSTWLQTLWRLIQVALVLLAAATLDYAKWTPALPLPTIDVATPWIASVAVGGFFLMGCFLCGAGRSRGSSSKSYSVAIPRVSISSSTGRRSSVAASTSSYSSRRSTTSYSTTYDYSGGSSWGGGDSGGDGGGCGGGSGGDGGGCGGGCGGS</sequence>
<protein>
    <submittedName>
        <fullName evidence="3">Uncharacterized protein</fullName>
    </submittedName>
</protein>
<dbReference type="AlphaFoldDB" id="A0A6G0WT47"/>